<accession>A0A170YSZ7</accession>
<keyword evidence="4" id="KW-0675">Receptor</keyword>
<evidence type="ECO:0000256" key="1">
    <source>
        <dbReference type="ARBA" id="ARBA00022729"/>
    </source>
</evidence>
<feature type="domain" description="TonB-dependent receptor plug" evidence="3">
    <location>
        <begin position="120"/>
        <end position="221"/>
    </location>
</feature>
<comment type="subcellular location">
    <subcellularLocation>
        <location evidence="2">Cell outer membrane</location>
        <topology evidence="2">Multi-pass membrane protein</topology>
    </subcellularLocation>
</comment>
<dbReference type="GO" id="GO:0015344">
    <property type="term" value="F:siderophore uptake transmembrane transporter activity"/>
    <property type="evidence" value="ECO:0007669"/>
    <property type="project" value="TreeGrafter"/>
</dbReference>
<keyword evidence="2" id="KW-1134">Transmembrane beta strand</keyword>
<dbReference type="InterPro" id="IPR039426">
    <property type="entry name" value="TonB-dep_rcpt-like"/>
</dbReference>
<proteinExistence type="inferred from homology"/>
<dbReference type="AlphaFoldDB" id="A0A170YSZ7"/>
<dbReference type="InterPro" id="IPR008969">
    <property type="entry name" value="CarboxyPept-like_regulatory"/>
</dbReference>
<dbReference type="Pfam" id="PF13715">
    <property type="entry name" value="CarbopepD_reg_2"/>
    <property type="match status" value="1"/>
</dbReference>
<dbReference type="GO" id="GO:0009279">
    <property type="term" value="C:cell outer membrane"/>
    <property type="evidence" value="ECO:0007669"/>
    <property type="project" value="UniProtKB-SubCell"/>
</dbReference>
<dbReference type="InterPro" id="IPR023997">
    <property type="entry name" value="TonB-dep_OMP_SusC/RagA_CS"/>
</dbReference>
<dbReference type="Proteomes" id="UP000076586">
    <property type="component" value="Unassembled WGS sequence"/>
</dbReference>
<evidence type="ECO:0000313" key="5">
    <source>
        <dbReference type="Proteomes" id="UP000076586"/>
    </source>
</evidence>
<keyword evidence="2" id="KW-0813">Transport</keyword>
<dbReference type="STRING" id="681398.PJIAN_1632"/>
<dbReference type="Gene3D" id="2.60.40.1120">
    <property type="entry name" value="Carboxypeptidase-like, regulatory domain"/>
    <property type="match status" value="1"/>
</dbReference>
<evidence type="ECO:0000259" key="3">
    <source>
        <dbReference type="Pfam" id="PF07715"/>
    </source>
</evidence>
<dbReference type="GO" id="GO:0044718">
    <property type="term" value="P:siderophore transmembrane transport"/>
    <property type="evidence" value="ECO:0007669"/>
    <property type="project" value="TreeGrafter"/>
</dbReference>
<keyword evidence="2" id="KW-0812">Transmembrane</keyword>
<dbReference type="OrthoDB" id="721000at2"/>
<evidence type="ECO:0000313" key="4">
    <source>
        <dbReference type="EMBL" id="GAT62042.1"/>
    </source>
</evidence>
<reference evidence="5" key="1">
    <citation type="submission" date="2016-04" db="EMBL/GenBank/DDBJ databases">
        <title>Draft genome sequence of Paludibacter jiangxiensis strain NM7.</title>
        <authorList>
            <person name="Qiu Y."/>
            <person name="Matsuura N."/>
            <person name="Ohashi A."/>
            <person name="Tourlousse M.D."/>
            <person name="Sekiguchi Y."/>
        </authorList>
    </citation>
    <scope>NUCLEOTIDE SEQUENCE [LARGE SCALE GENOMIC DNA]</scope>
    <source>
        <strain evidence="5">NM7</strain>
    </source>
</reference>
<comment type="similarity">
    <text evidence="2">Belongs to the TonB-dependent receptor family.</text>
</comment>
<keyword evidence="2" id="KW-0998">Cell outer membrane</keyword>
<dbReference type="PANTHER" id="PTHR30069:SF29">
    <property type="entry name" value="HEMOGLOBIN AND HEMOGLOBIN-HAPTOGLOBIN-BINDING PROTEIN 1-RELATED"/>
    <property type="match status" value="1"/>
</dbReference>
<organism evidence="4 5">
    <name type="scientific">Paludibacter jiangxiensis</name>
    <dbReference type="NCBI Taxonomy" id="681398"/>
    <lineage>
        <taxon>Bacteria</taxon>
        <taxon>Pseudomonadati</taxon>
        <taxon>Bacteroidota</taxon>
        <taxon>Bacteroidia</taxon>
        <taxon>Bacteroidales</taxon>
        <taxon>Paludibacteraceae</taxon>
        <taxon>Paludibacter</taxon>
    </lineage>
</organism>
<dbReference type="InterPro" id="IPR012910">
    <property type="entry name" value="Plug_dom"/>
</dbReference>
<dbReference type="InterPro" id="IPR037066">
    <property type="entry name" value="Plug_dom_sf"/>
</dbReference>
<gene>
    <name evidence="4" type="ORF">PJIAN_1632</name>
</gene>
<sequence>MKNPSLLKTVSITTLLLTLITGYAFCQEITVTGLIKDIFNHPIEGVSVKIKGSKAEAVSDTAGIYQISAPAKGKLIFSRKGFVTQKVAVNNQNTITIFLVYDLNDPDREINIGYGTVQRSKMTQSVSSVDEKMITRNNTGNIEILFKNVPGVEVVHSGSEMKLRVRGISTINSSSDPLIILDDIPYSGLLSTLNPNDIKSIDVLKDASATAIYGVRGANGVILITTKKSR</sequence>
<reference evidence="5" key="2">
    <citation type="journal article" date="2017" name="Genome Announc.">
        <title>Draft genome sequence of Paludibacter jiangxiensis NM7(T), a propionate-producing fermentative bacterium.</title>
        <authorList>
            <person name="Qiu Y.-L."/>
            <person name="Tourlousse D.M."/>
            <person name="Matsuura N."/>
            <person name="Ohashi A."/>
            <person name="Sekiguchi Y."/>
        </authorList>
    </citation>
    <scope>NUCLEOTIDE SEQUENCE [LARGE SCALE GENOMIC DNA]</scope>
    <source>
        <strain evidence="5">NM7</strain>
    </source>
</reference>
<dbReference type="PANTHER" id="PTHR30069">
    <property type="entry name" value="TONB-DEPENDENT OUTER MEMBRANE RECEPTOR"/>
    <property type="match status" value="1"/>
</dbReference>
<name>A0A170YSZ7_9BACT</name>
<keyword evidence="1" id="KW-0732">Signal</keyword>
<dbReference type="NCBIfam" id="TIGR04057">
    <property type="entry name" value="SusC_RagA_signa"/>
    <property type="match status" value="1"/>
</dbReference>
<dbReference type="SUPFAM" id="SSF49464">
    <property type="entry name" value="Carboxypeptidase regulatory domain-like"/>
    <property type="match status" value="1"/>
</dbReference>
<evidence type="ECO:0000256" key="2">
    <source>
        <dbReference type="PROSITE-ProRule" id="PRU01360"/>
    </source>
</evidence>
<protein>
    <submittedName>
        <fullName evidence="4">TonB-dependent outer membrane receptor, SusC/RagA subfamily</fullName>
    </submittedName>
</protein>
<keyword evidence="5" id="KW-1185">Reference proteome</keyword>
<dbReference type="Gene3D" id="2.170.130.10">
    <property type="entry name" value="TonB-dependent receptor, plug domain"/>
    <property type="match status" value="1"/>
</dbReference>
<keyword evidence="2" id="KW-0472">Membrane</keyword>
<dbReference type="PROSITE" id="PS52016">
    <property type="entry name" value="TONB_DEPENDENT_REC_3"/>
    <property type="match status" value="1"/>
</dbReference>
<dbReference type="SUPFAM" id="SSF56935">
    <property type="entry name" value="Porins"/>
    <property type="match status" value="1"/>
</dbReference>
<dbReference type="EMBL" id="BDCR01000001">
    <property type="protein sequence ID" value="GAT62042.1"/>
    <property type="molecule type" value="Genomic_DNA"/>
</dbReference>
<comment type="caution">
    <text evidence="4">The sequence shown here is derived from an EMBL/GenBank/DDBJ whole genome shotgun (WGS) entry which is preliminary data.</text>
</comment>
<dbReference type="RefSeq" id="WP_068701910.1">
    <property type="nucleotide sequence ID" value="NZ_BDCR01000001.1"/>
</dbReference>
<dbReference type="Pfam" id="PF07715">
    <property type="entry name" value="Plug"/>
    <property type="match status" value="1"/>
</dbReference>